<dbReference type="SUPFAM" id="SSF54060">
    <property type="entry name" value="His-Me finger endonucleases"/>
    <property type="match status" value="1"/>
</dbReference>
<dbReference type="Proteomes" id="UP000001819">
    <property type="component" value="Chromosome 4"/>
</dbReference>
<dbReference type="GO" id="GO:0006309">
    <property type="term" value="P:apoptotic DNA fragmentation"/>
    <property type="evidence" value="ECO:0007669"/>
    <property type="project" value="InterPro"/>
</dbReference>
<evidence type="ECO:0000313" key="5">
    <source>
        <dbReference type="Proteomes" id="UP000001819"/>
    </source>
</evidence>
<dbReference type="AlphaFoldDB" id="A0A6I8VVY4"/>
<evidence type="ECO:0000256" key="1">
    <source>
        <dbReference type="ARBA" id="ARBA00022703"/>
    </source>
</evidence>
<dbReference type="SUPFAM" id="SSF54277">
    <property type="entry name" value="CAD &amp; PB1 domains"/>
    <property type="match status" value="1"/>
</dbReference>
<dbReference type="PANTHER" id="PTHR13067:SF2">
    <property type="entry name" value="CASPASE-ACTIVATED DNASE"/>
    <property type="match status" value="1"/>
</dbReference>
<evidence type="ECO:0000256" key="3">
    <source>
        <dbReference type="SAM" id="MobiDB-lite"/>
    </source>
</evidence>
<feature type="domain" description="CIDE-N" evidence="4">
    <location>
        <begin position="48"/>
        <end position="123"/>
    </location>
</feature>
<gene>
    <name evidence="6" type="primary">Drep4</name>
</gene>
<dbReference type="PANTHER" id="PTHR13067">
    <property type="entry name" value="CASPASE-ACTIVATED DNASE"/>
    <property type="match status" value="1"/>
</dbReference>
<dbReference type="InterPro" id="IPR015311">
    <property type="entry name" value="DFF40_C"/>
</dbReference>
<feature type="region of interest" description="Disordered" evidence="3">
    <location>
        <begin position="14"/>
        <end position="53"/>
    </location>
</feature>
<dbReference type="GO" id="GO:0016787">
    <property type="term" value="F:hydrolase activity"/>
    <property type="evidence" value="ECO:0007669"/>
    <property type="project" value="InterPro"/>
</dbReference>
<dbReference type="FunFam" id="3.10.20.10:FF:000015">
    <property type="entry name" value="DNAation factor-related protein 4"/>
    <property type="match status" value="1"/>
</dbReference>
<evidence type="ECO:0000259" key="4">
    <source>
        <dbReference type="PROSITE" id="PS51135"/>
    </source>
</evidence>
<evidence type="ECO:0000313" key="6">
    <source>
        <dbReference type="RefSeq" id="XP_033235250.1"/>
    </source>
</evidence>
<name>A0A6I8VVY4_DROPS</name>
<reference evidence="6" key="1">
    <citation type="submission" date="2025-08" db="UniProtKB">
        <authorList>
            <consortium name="RefSeq"/>
        </authorList>
    </citation>
    <scope>IDENTIFICATION</scope>
    <source>
        <strain evidence="6">MV-25-SWS-2005</strain>
        <tissue evidence="6">Whole body</tissue>
    </source>
</reference>
<dbReference type="PROSITE" id="PS51135">
    <property type="entry name" value="CIDE_N"/>
    <property type="match status" value="1"/>
</dbReference>
<dbReference type="GO" id="GO:0004520">
    <property type="term" value="F:DNA endonuclease activity"/>
    <property type="evidence" value="ECO:0007669"/>
    <property type="project" value="InterPro"/>
</dbReference>
<dbReference type="InterPro" id="IPR039729">
    <property type="entry name" value="DFF40"/>
</dbReference>
<dbReference type="Pfam" id="PF09230">
    <property type="entry name" value="DFF40"/>
    <property type="match status" value="1"/>
</dbReference>
<dbReference type="SMART" id="SM00266">
    <property type="entry name" value="CAD"/>
    <property type="match status" value="1"/>
</dbReference>
<feature type="compositionally biased region" description="Low complexity" evidence="3">
    <location>
        <begin position="16"/>
        <end position="28"/>
    </location>
</feature>
<dbReference type="InterPro" id="IPR003508">
    <property type="entry name" value="CIDE-N_dom"/>
</dbReference>
<protein>
    <submittedName>
        <fullName evidence="6">DNAation factor subunit beta isoform X1</fullName>
    </submittedName>
</protein>
<evidence type="ECO:0000256" key="2">
    <source>
        <dbReference type="PROSITE-ProRule" id="PRU00447"/>
    </source>
</evidence>
<dbReference type="RefSeq" id="XP_033235250.1">
    <property type="nucleotide sequence ID" value="XM_033379359.1"/>
</dbReference>
<dbReference type="Gene3D" id="3.10.20.10">
    <property type="match status" value="1"/>
</dbReference>
<dbReference type="GO" id="GO:0005737">
    <property type="term" value="C:cytoplasm"/>
    <property type="evidence" value="ECO:0007669"/>
    <property type="project" value="InterPro"/>
</dbReference>
<keyword evidence="5" id="KW-1185">Reference proteome</keyword>
<dbReference type="InterPro" id="IPR044925">
    <property type="entry name" value="His-Me_finger_sf"/>
</dbReference>
<organism evidence="5 6">
    <name type="scientific">Drosophila pseudoobscura pseudoobscura</name>
    <name type="common">Fruit fly</name>
    <dbReference type="NCBI Taxonomy" id="46245"/>
    <lineage>
        <taxon>Eukaryota</taxon>
        <taxon>Metazoa</taxon>
        <taxon>Ecdysozoa</taxon>
        <taxon>Arthropoda</taxon>
        <taxon>Hexapoda</taxon>
        <taxon>Insecta</taxon>
        <taxon>Pterygota</taxon>
        <taxon>Neoptera</taxon>
        <taxon>Endopterygota</taxon>
        <taxon>Diptera</taxon>
        <taxon>Brachycera</taxon>
        <taxon>Muscomorpha</taxon>
        <taxon>Ephydroidea</taxon>
        <taxon>Drosophilidae</taxon>
        <taxon>Drosophila</taxon>
        <taxon>Sophophora</taxon>
    </lineage>
</organism>
<dbReference type="ExpressionAtlas" id="A0A6I8VVY4">
    <property type="expression patterns" value="baseline"/>
</dbReference>
<proteinExistence type="predicted"/>
<accession>A0A6I8VVY4</accession>
<dbReference type="FunCoup" id="A0A6I8VVY4">
    <property type="interactions" value="213"/>
</dbReference>
<dbReference type="GO" id="GO:0005634">
    <property type="term" value="C:nucleus"/>
    <property type="evidence" value="ECO:0007669"/>
    <property type="project" value="InterPro"/>
</dbReference>
<keyword evidence="1 2" id="KW-0053">Apoptosis</keyword>
<dbReference type="InParanoid" id="A0A6I8VVY4"/>
<sequence>MINYIRDTIMAPSTRSCSNSVKTNNSSSKQRATKEDGSSSSKEIPPAPMRGYKITDNERSRKYGIGANSLEVLLTKANNKFPRQDLHIYLASDGFEVSDDEYLNSLPAQTLFIVAGPDAVITTVFLIDADFEFEKMRQQSPLLKVADIFYDFIEQHPEKFRRMISDYEHQKQRLVLDNSKAHLSLKDEHVEWFEGGEERFHSKEEAMAVRAQTRVRGYYYKAKEELTRNPLYRQNPKARQVINSVLEQFRYLLIGCDYFSMMFNRKCEQKHDFLQQHRQQTGDEEPDAGSLPSKRLRQLIKEYTKQHSILDDWSVSLCTDLGDFYCQGAYSDNGNCCSLQHTINPYASRENLILFQVWNLDHQIELSRTILPAMVANVEELVTKPQLKCSFHNKRVVDISVLEYFLEIFSLKNLKLVHVVCHEKVQRSNRSNGRLLCPDCHEYRIVQELMDLQGANKTTS</sequence>
<dbReference type="Pfam" id="PF02017">
    <property type="entry name" value="CIDE-N"/>
    <property type="match status" value="1"/>
</dbReference>